<gene>
    <name evidence="1" type="primary">purU_1</name>
    <name evidence="1" type="ORF">MiYa_02422</name>
</gene>
<accession>A0A5A5RCJ8</accession>
<dbReference type="GO" id="GO:0008864">
    <property type="term" value="F:formyltetrahydrofolate deformylase activity"/>
    <property type="evidence" value="ECO:0007669"/>
    <property type="project" value="UniProtKB-EC"/>
</dbReference>
<dbReference type="SUPFAM" id="SSF53328">
    <property type="entry name" value="Formyltransferase"/>
    <property type="match status" value="1"/>
</dbReference>
<dbReference type="EC" id="3.5.1.10" evidence="1"/>
<evidence type="ECO:0000313" key="1">
    <source>
        <dbReference type="EMBL" id="GCA70887.1"/>
    </source>
</evidence>
<dbReference type="EMBL" id="BHVO01000038">
    <property type="protein sequence ID" value="GCA70887.1"/>
    <property type="molecule type" value="Genomic_DNA"/>
</dbReference>
<protein>
    <submittedName>
        <fullName evidence="1">Formyltetrahydrofolate deformylase</fullName>
        <ecNumber evidence="1">3.5.1.10</ecNumber>
    </submittedName>
</protein>
<comment type="caution">
    <text evidence="1">The sequence shown here is derived from an EMBL/GenBank/DDBJ whole genome shotgun (WGS) entry which is preliminary data.</text>
</comment>
<dbReference type="Gene3D" id="3.40.50.170">
    <property type="entry name" value="Formyl transferase, N-terminal domain"/>
    <property type="match status" value="1"/>
</dbReference>
<sequence length="48" mass="5542">MVRVSHRDTVGDLIRQGKDLERVVLARAVRLHLQNRVLVYANRTVVFA</sequence>
<dbReference type="Proteomes" id="UP000323569">
    <property type="component" value="Unassembled WGS sequence"/>
</dbReference>
<organism evidence="1 2">
    <name type="scientific">Microcystis aeruginosa NIES-2519</name>
    <dbReference type="NCBI Taxonomy" id="2303981"/>
    <lineage>
        <taxon>Bacteria</taxon>
        <taxon>Bacillati</taxon>
        <taxon>Cyanobacteriota</taxon>
        <taxon>Cyanophyceae</taxon>
        <taxon>Oscillatoriophycideae</taxon>
        <taxon>Chroococcales</taxon>
        <taxon>Microcystaceae</taxon>
        <taxon>Microcystis</taxon>
    </lineage>
</organism>
<name>A0A5A5RCJ8_MICAE</name>
<dbReference type="AlphaFoldDB" id="A0A5A5RCJ8"/>
<reference evidence="1 2" key="1">
    <citation type="submission" date="2018-09" db="EMBL/GenBank/DDBJ databases">
        <title>Evolutionary history of phycoerythrin pigmentation in the water bloom-forming cyanobacterium Microcystis aeruginosa.</title>
        <authorList>
            <person name="Tanabe Y."/>
            <person name="Tanabe Y."/>
            <person name="Yamaguchi H."/>
        </authorList>
    </citation>
    <scope>NUCLEOTIDE SEQUENCE [LARGE SCALE GENOMIC DNA]</scope>
    <source>
        <strain evidence="1 2">NIES-2519</strain>
    </source>
</reference>
<evidence type="ECO:0000313" key="2">
    <source>
        <dbReference type="Proteomes" id="UP000323569"/>
    </source>
</evidence>
<keyword evidence="1" id="KW-0378">Hydrolase</keyword>
<proteinExistence type="predicted"/>
<dbReference type="InterPro" id="IPR036477">
    <property type="entry name" value="Formyl_transf_N_sf"/>
</dbReference>